<feature type="binding site" evidence="14">
    <location>
        <position position="83"/>
    </location>
    <ligand>
        <name>S-adenosyl-L-methionine</name>
        <dbReference type="ChEBI" id="CHEBI:59789"/>
    </ligand>
</feature>
<keyword evidence="10 14" id="KW-0949">S-adenosyl-L-methionine</keyword>
<evidence type="ECO:0000256" key="14">
    <source>
        <dbReference type="HAMAP-Rule" id="MF_00077"/>
    </source>
</evidence>
<evidence type="ECO:0000256" key="13">
    <source>
        <dbReference type="ARBA" id="ARBA00047792"/>
    </source>
</evidence>
<dbReference type="EC" id="2.1.1.206" evidence="5 14"/>
<proteinExistence type="inferred from homology"/>
<keyword evidence="7 14" id="KW-0963">Cytoplasm</keyword>
<evidence type="ECO:0000256" key="3">
    <source>
        <dbReference type="ARBA" id="ARBA00010324"/>
    </source>
</evidence>
<evidence type="ECO:0000256" key="1">
    <source>
        <dbReference type="ARBA" id="ARBA00003959"/>
    </source>
</evidence>
<feature type="binding site" evidence="14">
    <location>
        <begin position="109"/>
        <end position="113"/>
    </location>
    <ligand>
        <name>S-adenosyl-L-methionine</name>
        <dbReference type="ChEBI" id="CHEBI:59789"/>
    </ligand>
</feature>
<reference evidence="15" key="1">
    <citation type="submission" date="2020-06" db="EMBL/GenBank/DDBJ databases">
        <title>Unique genomic features of the anaerobic methanotrophic archaea.</title>
        <authorList>
            <person name="Chadwick G.L."/>
            <person name="Skennerton C.T."/>
            <person name="Laso-Perez R."/>
            <person name="Leu A.O."/>
            <person name="Speth D.R."/>
            <person name="Yu H."/>
            <person name="Morgan-Lang C."/>
            <person name="Hatzenpichler R."/>
            <person name="Goudeau D."/>
            <person name="Malmstrom R."/>
            <person name="Brazelton W.J."/>
            <person name="Woyke T."/>
            <person name="Hallam S.J."/>
            <person name="Tyson G.W."/>
            <person name="Wegener G."/>
            <person name="Boetius A."/>
            <person name="Orphan V."/>
        </authorList>
    </citation>
    <scope>NUCLEOTIDE SEQUENCE</scope>
</reference>
<keyword evidence="11 14" id="KW-0819">tRNA processing</keyword>
<dbReference type="PIRSF" id="PIRSF016123">
    <property type="entry name" value="UCP016123"/>
    <property type="match status" value="1"/>
</dbReference>
<dbReference type="GO" id="GO:0002128">
    <property type="term" value="P:tRNA nucleoside ribose methylation"/>
    <property type="evidence" value="ECO:0007669"/>
    <property type="project" value="UniProtKB-UniRule"/>
</dbReference>
<accession>A0A7G9Z905</accession>
<comment type="catalytic activity">
    <reaction evidence="13 14">
        <text>cytidine(56) in tRNA + S-adenosyl-L-methionine = 2'-O-methylcytidine(56) in tRNA + S-adenosyl-L-homocysteine + H(+)</text>
        <dbReference type="Rhea" id="RHEA:42968"/>
        <dbReference type="Rhea" id="RHEA-COMP:10308"/>
        <dbReference type="Rhea" id="RHEA-COMP:10309"/>
        <dbReference type="ChEBI" id="CHEBI:15378"/>
        <dbReference type="ChEBI" id="CHEBI:57856"/>
        <dbReference type="ChEBI" id="CHEBI:59789"/>
        <dbReference type="ChEBI" id="CHEBI:74495"/>
        <dbReference type="ChEBI" id="CHEBI:82748"/>
        <dbReference type="EC" id="2.1.1.206"/>
    </reaction>
</comment>
<comment type="subcellular location">
    <subcellularLocation>
        <location evidence="2 14">Cytoplasm</location>
    </subcellularLocation>
</comment>
<dbReference type="GO" id="GO:0106059">
    <property type="term" value="F:tRNA (cytidine(56)-2'-O)-methyltransferase activity"/>
    <property type="evidence" value="ECO:0007669"/>
    <property type="project" value="UniProtKB-EC"/>
</dbReference>
<dbReference type="InterPro" id="IPR029028">
    <property type="entry name" value="Alpha/beta_knot_MTases"/>
</dbReference>
<evidence type="ECO:0000256" key="7">
    <source>
        <dbReference type="ARBA" id="ARBA00022490"/>
    </source>
</evidence>
<keyword evidence="8 14" id="KW-0489">Methyltransferase</keyword>
<dbReference type="InterPro" id="IPR002845">
    <property type="entry name" value="tRNA_mtfrase_aTrm56"/>
</dbReference>
<dbReference type="CDD" id="cd18083">
    <property type="entry name" value="aTrm56-like"/>
    <property type="match status" value="1"/>
</dbReference>
<comment type="subunit">
    <text evidence="4 14">Homodimer.</text>
</comment>
<evidence type="ECO:0000256" key="6">
    <source>
        <dbReference type="ARBA" id="ARBA00013709"/>
    </source>
</evidence>
<sequence length="178" mass="19814">MEIVVLRLGHRPERDKRITTHVGLVGRALGAKGMLLASNDKGIERSIREVTRNWGGDFFVKTGVNWREEVKSWQQGGGKVCHLTMYGENILDVIGELRESAEKIMVVVGAEKVPYAVFEAADWNIAVGNQPHSEIAALALFLDYLQQGKELKAKFAGAKLEIVPQRRGKEMKVSDNET</sequence>
<evidence type="ECO:0000313" key="15">
    <source>
        <dbReference type="EMBL" id="QNO56739.1"/>
    </source>
</evidence>
<evidence type="ECO:0000256" key="10">
    <source>
        <dbReference type="ARBA" id="ARBA00022691"/>
    </source>
</evidence>
<dbReference type="NCBIfam" id="NF003048">
    <property type="entry name" value="PRK03958.1"/>
    <property type="match status" value="1"/>
</dbReference>
<evidence type="ECO:0000256" key="11">
    <source>
        <dbReference type="ARBA" id="ARBA00022694"/>
    </source>
</evidence>
<dbReference type="HAMAP" id="MF_00077">
    <property type="entry name" value="tRNA_methyltr_aTrm56"/>
    <property type="match status" value="1"/>
</dbReference>
<dbReference type="PANTHER" id="PTHR42197:SF1">
    <property type="entry name" value="TRNA (CYTIDINE(56)-2'-O)-METHYLTRANSFERASE"/>
    <property type="match status" value="1"/>
</dbReference>
<evidence type="ECO:0000256" key="2">
    <source>
        <dbReference type="ARBA" id="ARBA00004496"/>
    </source>
</evidence>
<dbReference type="GO" id="GO:0005737">
    <property type="term" value="C:cytoplasm"/>
    <property type="evidence" value="ECO:0007669"/>
    <property type="project" value="UniProtKB-SubCell"/>
</dbReference>
<comment type="function">
    <text evidence="1 14">Specifically catalyzes the AdoMet-dependent 2'-O-ribose methylation of cytidine at position 56 in tRNAs.</text>
</comment>
<keyword evidence="9 14" id="KW-0808">Transferase</keyword>
<organism evidence="15">
    <name type="scientific">Candidatus Methanophaga sp. ANME-1 ERB7</name>
    <dbReference type="NCBI Taxonomy" id="2759913"/>
    <lineage>
        <taxon>Archaea</taxon>
        <taxon>Methanobacteriati</taxon>
        <taxon>Methanobacteriota</taxon>
        <taxon>Stenosarchaea group</taxon>
        <taxon>Methanomicrobia</taxon>
        <taxon>Candidatus Methanophagales</taxon>
        <taxon>Candidatus Methanophagaceae</taxon>
        <taxon>Candidatus Methanophaga</taxon>
    </lineage>
</organism>
<dbReference type="EMBL" id="MT631666">
    <property type="protein sequence ID" value="QNO56739.1"/>
    <property type="molecule type" value="Genomic_DNA"/>
</dbReference>
<evidence type="ECO:0000256" key="12">
    <source>
        <dbReference type="ARBA" id="ARBA00029826"/>
    </source>
</evidence>
<dbReference type="SUPFAM" id="SSF75217">
    <property type="entry name" value="alpha/beta knot"/>
    <property type="match status" value="1"/>
</dbReference>
<dbReference type="PANTHER" id="PTHR42197">
    <property type="entry name" value="TRNA (CYTIDINE(56)-2'-O)-METHYLTRANSFERASE"/>
    <property type="match status" value="1"/>
</dbReference>
<gene>
    <name evidence="15" type="ORF">HGIILDEE_00028</name>
</gene>
<evidence type="ECO:0000256" key="9">
    <source>
        <dbReference type="ARBA" id="ARBA00022679"/>
    </source>
</evidence>
<dbReference type="Gene3D" id="3.40.1280.10">
    <property type="match status" value="1"/>
</dbReference>
<evidence type="ECO:0000256" key="4">
    <source>
        <dbReference type="ARBA" id="ARBA00011738"/>
    </source>
</evidence>
<comment type="similarity">
    <text evidence="3 14">Belongs to the aTrm56 family.</text>
</comment>
<evidence type="ECO:0000256" key="8">
    <source>
        <dbReference type="ARBA" id="ARBA00022603"/>
    </source>
</evidence>
<feature type="binding site" evidence="14">
    <location>
        <begin position="127"/>
        <end position="134"/>
    </location>
    <ligand>
        <name>S-adenosyl-L-methionine</name>
        <dbReference type="ChEBI" id="CHEBI:59789"/>
    </ligand>
</feature>
<dbReference type="AlphaFoldDB" id="A0A7G9Z905"/>
<dbReference type="InterPro" id="IPR029026">
    <property type="entry name" value="tRNA_m1G_MTases_N"/>
</dbReference>
<dbReference type="Pfam" id="PF01994">
    <property type="entry name" value="Trm56"/>
    <property type="match status" value="1"/>
</dbReference>
<name>A0A7G9Z905_9EURY</name>
<evidence type="ECO:0000256" key="5">
    <source>
        <dbReference type="ARBA" id="ARBA00012624"/>
    </source>
</evidence>
<protein>
    <recommendedName>
        <fullName evidence="6 14">tRNA (cytidine(56)-2'-O)-methyltransferase</fullName>
        <ecNumber evidence="5 14">2.1.1.206</ecNumber>
    </recommendedName>
    <alternativeName>
        <fullName evidence="12 14">tRNA ribose 2'-O-methyltransferase aTrm56</fullName>
    </alternativeName>
</protein>